<sequence length="121" mass="14342">MTSIIADVYSQTILEAKVRRYRFVVLCVYKEWDTPGRYPKRYMEELAEELGMDFHFARGNYNIFHSYFFFELKPPHYIIYDNGEIFNDFESGRDSELELNIINLVKAMDSMSTSSISSSYQ</sequence>
<accession>A0A420HUT2</accession>
<protein>
    <submittedName>
        <fullName evidence="1">Uncharacterized protein</fullName>
    </submittedName>
</protein>
<organism evidence="1 2">
    <name type="scientific">Erysiphe neolycopersici</name>
    <dbReference type="NCBI Taxonomy" id="212602"/>
    <lineage>
        <taxon>Eukaryota</taxon>
        <taxon>Fungi</taxon>
        <taxon>Dikarya</taxon>
        <taxon>Ascomycota</taxon>
        <taxon>Pezizomycotina</taxon>
        <taxon>Leotiomycetes</taxon>
        <taxon>Erysiphales</taxon>
        <taxon>Erysiphaceae</taxon>
        <taxon>Erysiphe</taxon>
    </lineage>
</organism>
<reference evidence="1 2" key="1">
    <citation type="journal article" date="2018" name="BMC Genomics">
        <title>Comparative genome analyses reveal sequence features reflecting distinct modes of host-adaptation between dicot and monocot powdery mildew.</title>
        <authorList>
            <person name="Wu Y."/>
            <person name="Ma X."/>
            <person name="Pan Z."/>
            <person name="Kale S.D."/>
            <person name="Song Y."/>
            <person name="King H."/>
            <person name="Zhang Q."/>
            <person name="Presley C."/>
            <person name="Deng X."/>
            <person name="Wei C.I."/>
            <person name="Xiao S."/>
        </authorList>
    </citation>
    <scope>NUCLEOTIDE SEQUENCE [LARGE SCALE GENOMIC DNA]</scope>
    <source>
        <strain evidence="1">UMSG2</strain>
    </source>
</reference>
<dbReference type="OrthoDB" id="10318034at2759"/>
<dbReference type="Proteomes" id="UP000286134">
    <property type="component" value="Unassembled WGS sequence"/>
</dbReference>
<keyword evidence="2" id="KW-1185">Reference proteome</keyword>
<gene>
    <name evidence="1" type="ORF">OnM2_044065</name>
</gene>
<proteinExistence type="predicted"/>
<evidence type="ECO:0000313" key="2">
    <source>
        <dbReference type="Proteomes" id="UP000286134"/>
    </source>
</evidence>
<dbReference type="EMBL" id="MCFK01004462">
    <property type="protein sequence ID" value="RKF61167.1"/>
    <property type="molecule type" value="Genomic_DNA"/>
</dbReference>
<name>A0A420HUT2_9PEZI</name>
<comment type="caution">
    <text evidence="1">The sequence shown here is derived from an EMBL/GenBank/DDBJ whole genome shotgun (WGS) entry which is preliminary data.</text>
</comment>
<dbReference type="AlphaFoldDB" id="A0A420HUT2"/>
<evidence type="ECO:0000313" key="1">
    <source>
        <dbReference type="EMBL" id="RKF61167.1"/>
    </source>
</evidence>
<dbReference type="SUPFAM" id="SSF52833">
    <property type="entry name" value="Thioredoxin-like"/>
    <property type="match status" value="1"/>
</dbReference>
<dbReference type="InterPro" id="IPR036249">
    <property type="entry name" value="Thioredoxin-like_sf"/>
</dbReference>